<evidence type="ECO:0000313" key="2">
    <source>
        <dbReference type="EMBL" id="MBV6343292.1"/>
    </source>
</evidence>
<evidence type="ECO:0000256" key="1">
    <source>
        <dbReference type="SAM" id="Phobius"/>
    </source>
</evidence>
<keyword evidence="3" id="KW-1185">Reference proteome</keyword>
<feature type="transmembrane region" description="Helical" evidence="1">
    <location>
        <begin position="6"/>
        <end position="28"/>
    </location>
</feature>
<comment type="caution">
    <text evidence="2">The sequence shown here is derived from an EMBL/GenBank/DDBJ whole genome shotgun (WGS) entry which is preliminary data.</text>
</comment>
<organism evidence="2 3">
    <name type="scientific">Candidatus Magnetobacterium casense</name>
    <dbReference type="NCBI Taxonomy" id="1455061"/>
    <lineage>
        <taxon>Bacteria</taxon>
        <taxon>Pseudomonadati</taxon>
        <taxon>Nitrospirota</taxon>
        <taxon>Thermodesulfovibrionia</taxon>
        <taxon>Thermodesulfovibrionales</taxon>
        <taxon>Candidatus Magnetobacteriaceae</taxon>
        <taxon>Candidatus Magnetobacterium</taxon>
    </lineage>
</organism>
<reference evidence="2 3" key="1">
    <citation type="journal article" date="2020" name="J Geophys Res Biogeosci">
        <title>Magnetotaxis as an Adaptation to Enable Bacterial Shuttling of Microbial Sulfur and Sulfur Cycling Across Aquatic Oxic#Anoxic Interfaces.</title>
        <authorList>
            <person name="Li J."/>
            <person name="Liu P."/>
            <person name="Wang J."/>
            <person name="Roberts A.P."/>
            <person name="Pan Y."/>
        </authorList>
    </citation>
    <scope>NUCLEOTIDE SEQUENCE [LARGE SCALE GENOMIC DNA]</scope>
    <source>
        <strain evidence="2 3">MYR-1_YQ</strain>
    </source>
</reference>
<proteinExistence type="predicted"/>
<evidence type="ECO:0008006" key="4">
    <source>
        <dbReference type="Google" id="ProtNLM"/>
    </source>
</evidence>
<keyword evidence="1" id="KW-1133">Transmembrane helix</keyword>
<name>A0ABS6S360_9BACT</name>
<dbReference type="Proteomes" id="UP001196980">
    <property type="component" value="Unassembled WGS sequence"/>
</dbReference>
<gene>
    <name evidence="2" type="ORF">HWQ67_17075</name>
</gene>
<dbReference type="EMBL" id="JABXWD010000521">
    <property type="protein sequence ID" value="MBV6343292.1"/>
    <property type="molecule type" value="Genomic_DNA"/>
</dbReference>
<keyword evidence="1" id="KW-0472">Membrane</keyword>
<protein>
    <recommendedName>
        <fullName evidence="4">Secreted protein</fullName>
    </recommendedName>
</protein>
<accession>A0ABS6S360</accession>
<evidence type="ECO:0000313" key="3">
    <source>
        <dbReference type="Proteomes" id="UP001196980"/>
    </source>
</evidence>
<sequence length="50" mass="5578">MEAWAALQFAFALVVAIGCIALIIGQLYKAQRAEEQSGWNELRQKIASIR</sequence>
<keyword evidence="1" id="KW-0812">Transmembrane</keyword>
<dbReference type="RefSeq" id="WP_218253901.1">
    <property type="nucleotide sequence ID" value="NZ_JABXWD010000521.1"/>
</dbReference>